<feature type="non-terminal residue" evidence="2">
    <location>
        <position position="178"/>
    </location>
</feature>
<sequence length="178" mass="20189">MGEIMVYILPMMLGRTFDMNTNRVGIDIFPENVLNRSLEIQNMFVEARHTMVDEVKEVRNFLDVGGSFSLNVKSGLFKAGAHSAYLSDVESRENIIEMLYYVKFETVTMILPPDAKPKDDWKGNSKDFLGTHYVRSVTYGGDLIASLRFVFKNNREKTHIKAGLNVGGRIKIFDVGVE</sequence>
<name>A0ABM1TGM6_LIMPO</name>
<organism evidence="1 2">
    <name type="scientific">Limulus polyphemus</name>
    <name type="common">Atlantic horseshoe crab</name>
    <dbReference type="NCBI Taxonomy" id="6850"/>
    <lineage>
        <taxon>Eukaryota</taxon>
        <taxon>Metazoa</taxon>
        <taxon>Ecdysozoa</taxon>
        <taxon>Arthropoda</taxon>
        <taxon>Chelicerata</taxon>
        <taxon>Merostomata</taxon>
        <taxon>Xiphosura</taxon>
        <taxon>Limulidae</taxon>
        <taxon>Limulus</taxon>
    </lineage>
</organism>
<evidence type="ECO:0000313" key="2">
    <source>
        <dbReference type="RefSeq" id="XP_022255032.1"/>
    </source>
</evidence>
<dbReference type="GeneID" id="111088632"/>
<protein>
    <submittedName>
        <fullName evidence="2">Uncharacterized protein LOC111088632</fullName>
    </submittedName>
</protein>
<proteinExistence type="predicted"/>
<evidence type="ECO:0000313" key="1">
    <source>
        <dbReference type="Proteomes" id="UP000694941"/>
    </source>
</evidence>
<reference evidence="2" key="1">
    <citation type="submission" date="2025-08" db="UniProtKB">
        <authorList>
            <consortium name="RefSeq"/>
        </authorList>
    </citation>
    <scope>IDENTIFICATION</scope>
    <source>
        <tissue evidence="2">Muscle</tissue>
    </source>
</reference>
<dbReference type="Proteomes" id="UP000694941">
    <property type="component" value="Unplaced"/>
</dbReference>
<keyword evidence="1" id="KW-1185">Reference proteome</keyword>
<gene>
    <name evidence="2" type="primary">LOC111088632</name>
</gene>
<accession>A0ABM1TGM6</accession>
<dbReference type="RefSeq" id="XP_022255032.1">
    <property type="nucleotide sequence ID" value="XM_022399324.1"/>
</dbReference>